<organism evidence="2 3">
    <name type="scientific">Spirosoma foliorum</name>
    <dbReference type="NCBI Taxonomy" id="2710596"/>
    <lineage>
        <taxon>Bacteria</taxon>
        <taxon>Pseudomonadati</taxon>
        <taxon>Bacteroidota</taxon>
        <taxon>Cytophagia</taxon>
        <taxon>Cytophagales</taxon>
        <taxon>Cytophagaceae</taxon>
        <taxon>Spirosoma</taxon>
    </lineage>
</organism>
<gene>
    <name evidence="2" type="ORF">H3H32_23525</name>
</gene>
<dbReference type="RefSeq" id="WP_182458044.1">
    <property type="nucleotide sequence ID" value="NZ_CP059732.1"/>
</dbReference>
<evidence type="ECO:0000256" key="1">
    <source>
        <dbReference type="SAM" id="SignalP"/>
    </source>
</evidence>
<protein>
    <recommendedName>
        <fullName evidence="4">Secretion system C-terminal sorting domain-containing protein</fullName>
    </recommendedName>
</protein>
<proteinExistence type="predicted"/>
<keyword evidence="3" id="KW-1185">Reference proteome</keyword>
<keyword evidence="1" id="KW-0732">Signal</keyword>
<evidence type="ECO:0000313" key="3">
    <source>
        <dbReference type="Proteomes" id="UP000515369"/>
    </source>
</evidence>
<evidence type="ECO:0008006" key="4">
    <source>
        <dbReference type="Google" id="ProtNLM"/>
    </source>
</evidence>
<evidence type="ECO:0000313" key="2">
    <source>
        <dbReference type="EMBL" id="QMW00931.1"/>
    </source>
</evidence>
<dbReference type="KEGG" id="sfol:H3H32_23525"/>
<accession>A0A7G5GPY9</accession>
<dbReference type="Proteomes" id="UP000515369">
    <property type="component" value="Chromosome"/>
</dbReference>
<feature type="chain" id="PRO_5028934819" description="Secretion system C-terminal sorting domain-containing protein" evidence="1">
    <location>
        <begin position="25"/>
        <end position="132"/>
    </location>
</feature>
<name>A0A7G5GPY9_9BACT</name>
<sequence length="132" mass="14124">MKTLIKSIAFVLTLGIASSTVSLADVNPGTRSATAVAYKTGIYSTPYGQLNIALDKEKGGAVDVRLKGTDGKVLYSEHVGKNERNYRVRLNMTELADGVYQVEVTNGVETTIQNVTISTSQPITASRTVSIN</sequence>
<feature type="signal peptide" evidence="1">
    <location>
        <begin position="1"/>
        <end position="24"/>
    </location>
</feature>
<dbReference type="AlphaFoldDB" id="A0A7G5GPY9"/>
<dbReference type="EMBL" id="CP059732">
    <property type="protein sequence ID" value="QMW00931.1"/>
    <property type="molecule type" value="Genomic_DNA"/>
</dbReference>
<reference evidence="2 3" key="1">
    <citation type="submission" date="2020-07" db="EMBL/GenBank/DDBJ databases">
        <title>Spirosoma foliorum sp. nov., isolated from the leaves on the Nejang mountain Korea, Republic of.</title>
        <authorList>
            <person name="Ho H."/>
            <person name="Lee Y.-J."/>
            <person name="Nurcahyanto D.-A."/>
            <person name="Kim S.-G."/>
        </authorList>
    </citation>
    <scope>NUCLEOTIDE SEQUENCE [LARGE SCALE GENOMIC DNA]</scope>
    <source>
        <strain evidence="2 3">PL0136</strain>
    </source>
</reference>